<reference evidence="3 4" key="1">
    <citation type="journal article" date="2021" name="Genome Biol.">
        <title>AFLAP: assembly-free linkage analysis pipeline using k-mers from genome sequencing data.</title>
        <authorList>
            <person name="Fletcher K."/>
            <person name="Zhang L."/>
            <person name="Gil J."/>
            <person name="Han R."/>
            <person name="Cavanaugh K."/>
            <person name="Michelmore R."/>
        </authorList>
    </citation>
    <scope>NUCLEOTIDE SEQUENCE [LARGE SCALE GENOMIC DNA]</scope>
    <source>
        <strain evidence="3 4">SF5</strain>
    </source>
</reference>
<feature type="domain" description="Glycoside hydrolase 131 catalytic N-terminal" evidence="2">
    <location>
        <begin position="29"/>
        <end position="263"/>
    </location>
</feature>
<evidence type="ECO:0000313" key="4">
    <source>
        <dbReference type="Proteomes" id="UP000294530"/>
    </source>
</evidence>
<dbReference type="EMBL" id="SHOA02000014">
    <property type="protein sequence ID" value="TDH70381.1"/>
    <property type="molecule type" value="Genomic_DNA"/>
</dbReference>
<name>A0A976IFZ5_BRELC</name>
<keyword evidence="4" id="KW-1185">Reference proteome</keyword>
<dbReference type="Gene3D" id="2.60.120.1160">
    <property type="match status" value="1"/>
</dbReference>
<feature type="chain" id="PRO_5038145235" description="Glycoside hydrolase 131 catalytic N-terminal domain-containing protein" evidence="1">
    <location>
        <begin position="20"/>
        <end position="276"/>
    </location>
</feature>
<feature type="signal peptide" evidence="1">
    <location>
        <begin position="1"/>
        <end position="19"/>
    </location>
</feature>
<keyword evidence="1" id="KW-0732">Signal</keyword>
<dbReference type="PANTHER" id="PTHR34612">
    <property type="entry name" value="GH131_N DOMAIN-CONTAINING PROTEIN"/>
    <property type="match status" value="1"/>
</dbReference>
<organism evidence="3 4">
    <name type="scientific">Bremia lactucae</name>
    <name type="common">Lettuce downy mildew</name>
    <dbReference type="NCBI Taxonomy" id="4779"/>
    <lineage>
        <taxon>Eukaryota</taxon>
        <taxon>Sar</taxon>
        <taxon>Stramenopiles</taxon>
        <taxon>Oomycota</taxon>
        <taxon>Peronosporomycetes</taxon>
        <taxon>Peronosporales</taxon>
        <taxon>Peronosporaceae</taxon>
        <taxon>Bremia</taxon>
    </lineage>
</organism>
<dbReference type="InterPro" id="IPR041524">
    <property type="entry name" value="GH131_N"/>
</dbReference>
<accession>A0A976IFZ5</accession>
<dbReference type="Pfam" id="PF18271">
    <property type="entry name" value="GH131_N"/>
    <property type="match status" value="1"/>
</dbReference>
<evidence type="ECO:0000313" key="3">
    <source>
        <dbReference type="EMBL" id="TDH70381.1"/>
    </source>
</evidence>
<proteinExistence type="predicted"/>
<dbReference type="KEGG" id="blac:94350044"/>
<comment type="caution">
    <text evidence="3">The sequence shown here is derived from an EMBL/GenBank/DDBJ whole genome shotgun (WGS) entry which is preliminary data.</text>
</comment>
<dbReference type="RefSeq" id="XP_067819880.1">
    <property type="nucleotide sequence ID" value="XM_067964373.1"/>
</dbReference>
<dbReference type="OrthoDB" id="120072at2759"/>
<dbReference type="PANTHER" id="PTHR34612:SF6">
    <property type="entry name" value="GLYCOSIDE HYDROLASE 131 CATALYTIC N-TERMINAL DOMAIN-CONTAINING PROTEIN"/>
    <property type="match status" value="1"/>
</dbReference>
<evidence type="ECO:0000256" key="1">
    <source>
        <dbReference type="SAM" id="SignalP"/>
    </source>
</evidence>
<gene>
    <name evidence="3" type="ORF">CCR75_006303</name>
</gene>
<evidence type="ECO:0000259" key="2">
    <source>
        <dbReference type="Pfam" id="PF18271"/>
    </source>
</evidence>
<sequence>MVLFAVIAGAAALVSASLAAPIFPEPKPLPYDGSFNDLTVANIADKYHTFTFNMRNKKENAKVEKYVKIDQKARVPAYNNDTGVAYIAVDDTSIFKNQTNFRRSELSQFIKTNPKGKTFIRASFMKEDEFLNPRQWQMFQAESLIFQIGVDASVEPPQVIYYNNHEWVPKWQTDFKTKTWYNFGVAISKDPKGDNSVVELYTSVGDNDLKLMTTHSVVTKFAESEDIHFGILTLSNYENAAPKMNEGQDVICFNGISVKDHVTTGAAGVVAGFKST</sequence>
<dbReference type="GeneID" id="94350044"/>
<protein>
    <recommendedName>
        <fullName evidence="2">Glycoside hydrolase 131 catalytic N-terminal domain-containing protein</fullName>
    </recommendedName>
</protein>
<dbReference type="Proteomes" id="UP000294530">
    <property type="component" value="Unassembled WGS sequence"/>
</dbReference>
<dbReference type="AlphaFoldDB" id="A0A976IFZ5"/>